<evidence type="ECO:0000259" key="3">
    <source>
        <dbReference type="Pfam" id="PF07631"/>
    </source>
</evidence>
<dbReference type="AlphaFoldDB" id="A0A5C6M632"/>
<name>A0A5C6M632_9PLAN</name>
<protein>
    <recommendedName>
        <fullName evidence="7">DUF1592 domain-containing protein</fullName>
    </recommendedName>
</protein>
<feature type="non-terminal residue" evidence="5">
    <location>
        <position position="1"/>
    </location>
</feature>
<dbReference type="InterPro" id="IPR011478">
    <property type="entry name" value="DUF1585"/>
</dbReference>
<dbReference type="Pfam" id="PF07624">
    <property type="entry name" value="PSD2"/>
    <property type="match status" value="1"/>
</dbReference>
<evidence type="ECO:0008006" key="7">
    <source>
        <dbReference type="Google" id="ProtNLM"/>
    </source>
</evidence>
<gene>
    <name evidence="5" type="ORF">E3A20_24010</name>
</gene>
<dbReference type="Pfam" id="PF07631">
    <property type="entry name" value="PSD4"/>
    <property type="match status" value="1"/>
</dbReference>
<dbReference type="InterPro" id="IPR013043">
    <property type="entry name" value="DUF1595"/>
</dbReference>
<evidence type="ECO:0000259" key="4">
    <source>
        <dbReference type="Pfam" id="PF07637"/>
    </source>
</evidence>
<feature type="domain" description="DUF1592" evidence="3">
    <location>
        <begin position="111"/>
        <end position="238"/>
    </location>
</feature>
<dbReference type="EMBL" id="SRHE01000653">
    <property type="protein sequence ID" value="TWW08471.1"/>
    <property type="molecule type" value="Genomic_DNA"/>
</dbReference>
<dbReference type="Proteomes" id="UP000321083">
    <property type="component" value="Unassembled WGS sequence"/>
</dbReference>
<keyword evidence="6" id="KW-1185">Reference proteome</keyword>
<evidence type="ECO:0000259" key="2">
    <source>
        <dbReference type="Pfam" id="PF07627"/>
    </source>
</evidence>
<evidence type="ECO:0000313" key="5">
    <source>
        <dbReference type="EMBL" id="TWW08471.1"/>
    </source>
</evidence>
<evidence type="ECO:0000259" key="1">
    <source>
        <dbReference type="Pfam" id="PF07624"/>
    </source>
</evidence>
<comment type="caution">
    <text evidence="5">The sequence shown here is derived from an EMBL/GenBank/DDBJ whole genome shotgun (WGS) entry which is preliminary data.</text>
</comment>
<dbReference type="InterPro" id="IPR013039">
    <property type="entry name" value="DUF1588"/>
</dbReference>
<feature type="domain" description="DUF1588" evidence="2">
    <location>
        <begin position="257"/>
        <end position="352"/>
    </location>
</feature>
<sequence>LQARSVAKATAAGERVPVIRENRPIQQWESDPLVPVSADARGDAERLLRRFLVRALRRPVAEEEAAVFIAAAHSRLESGGTFFEAMQYAYQLLLTSPGFLLLLDSEPGQALDGYQLASRLSCFLWCSCPDEPLLAAAADGRLLSEAGRREQVERMLGSPKLRRFTTSFTGQWLDLRRLQATLPDPGLYPDFDPLLLWSMQRETELFFEEVLRTNGSVLEFVQSDWSMLNERLGQLYGVSGLRGSVPVRTQWPPDSVRGGVLTQAAVLKVTADGTRTSPVLRGAWVLDRLLGAPPSPPPPNISPIEPDIRGTTTIREQLAAHRNTTACATCHNQIDPPGFALESFDPIGNYREFYRVTVRTEAGVVELPYRSGRPIYRGPAVDAGGQLADGRAFTGIREYRRMLLDQRRQLVRNVVQRVLEFSTSAKVQFADRQLLDELVERLERDGAGLRSVVHEVVNSRAFLWK</sequence>
<reference evidence="5 6" key="2">
    <citation type="submission" date="2019-08" db="EMBL/GenBank/DDBJ databases">
        <authorList>
            <person name="Henke P."/>
        </authorList>
    </citation>
    <scope>NUCLEOTIDE SEQUENCE [LARGE SCALE GENOMIC DNA]</scope>
    <source>
        <strain evidence="5">Phe10_nw2017</strain>
    </source>
</reference>
<accession>A0A5C6M632</accession>
<proteinExistence type="predicted"/>
<dbReference type="Pfam" id="PF07637">
    <property type="entry name" value="PSD5"/>
    <property type="match status" value="1"/>
</dbReference>
<reference evidence="5 6" key="1">
    <citation type="submission" date="2019-08" db="EMBL/GenBank/DDBJ databases">
        <title>100 year-old enigma solved: identification of Planctomyces bekefii, the type genus and species of the phylum Planctomycetes.</title>
        <authorList>
            <person name="Svetlana D.N."/>
            <person name="Overmann J."/>
        </authorList>
    </citation>
    <scope>NUCLEOTIDE SEQUENCE [LARGE SCALE GENOMIC DNA]</scope>
    <source>
        <strain evidence="5">Phe10_nw2017</strain>
    </source>
</reference>
<organism evidence="5 6">
    <name type="scientific">Planctomyces bekefii</name>
    <dbReference type="NCBI Taxonomy" id="1653850"/>
    <lineage>
        <taxon>Bacteria</taxon>
        <taxon>Pseudomonadati</taxon>
        <taxon>Planctomycetota</taxon>
        <taxon>Planctomycetia</taxon>
        <taxon>Planctomycetales</taxon>
        <taxon>Planctomycetaceae</taxon>
        <taxon>Planctomyces</taxon>
    </lineage>
</organism>
<dbReference type="InterPro" id="IPR013042">
    <property type="entry name" value="DUF1592"/>
</dbReference>
<dbReference type="Pfam" id="PF07627">
    <property type="entry name" value="PSCyt3"/>
    <property type="match status" value="1"/>
</dbReference>
<feature type="domain" description="DUF1595" evidence="4">
    <location>
        <begin position="44"/>
        <end position="101"/>
    </location>
</feature>
<feature type="domain" description="DUF1585" evidence="1">
    <location>
        <begin position="389"/>
        <end position="462"/>
    </location>
</feature>
<evidence type="ECO:0000313" key="6">
    <source>
        <dbReference type="Proteomes" id="UP000321083"/>
    </source>
</evidence>